<keyword evidence="3 7" id="KW-0812">Transmembrane</keyword>
<dbReference type="GO" id="GO:0030473">
    <property type="term" value="P:nuclear migration along microtubule"/>
    <property type="evidence" value="ECO:0007669"/>
    <property type="project" value="TreeGrafter"/>
</dbReference>
<evidence type="ECO:0000256" key="2">
    <source>
        <dbReference type="ARBA" id="ARBA00007600"/>
    </source>
</evidence>
<comment type="caution">
    <text evidence="9">The sequence shown here is derived from an EMBL/GenBank/DDBJ whole genome shotgun (WGS) entry which is preliminary data.</text>
</comment>
<dbReference type="Pfam" id="PF09779">
    <property type="entry name" value="Ima1_N"/>
    <property type="match status" value="1"/>
</dbReference>
<comment type="subcellular location">
    <subcellularLocation>
        <location evidence="1">Nucleus inner membrane</location>
        <topology evidence="1">Multi-pass membrane protein</topology>
    </subcellularLocation>
</comment>
<accession>A0A8J5CH18</accession>
<dbReference type="GO" id="GO:0005521">
    <property type="term" value="F:lamin binding"/>
    <property type="evidence" value="ECO:0007669"/>
    <property type="project" value="TreeGrafter"/>
</dbReference>
<proteinExistence type="inferred from homology"/>
<evidence type="ECO:0000256" key="6">
    <source>
        <dbReference type="ARBA" id="ARBA00023242"/>
    </source>
</evidence>
<evidence type="ECO:0000313" key="9">
    <source>
        <dbReference type="EMBL" id="KAG0711240.1"/>
    </source>
</evidence>
<evidence type="ECO:0000256" key="3">
    <source>
        <dbReference type="ARBA" id="ARBA00022692"/>
    </source>
</evidence>
<dbReference type="PANTHER" id="PTHR28646">
    <property type="entry name" value="TRANSMEMBRANE PROTEIN 201"/>
    <property type="match status" value="1"/>
</dbReference>
<feature type="transmembrane region" description="Helical" evidence="7">
    <location>
        <begin position="6"/>
        <end position="24"/>
    </location>
</feature>
<organism evidence="9 10">
    <name type="scientific">Chionoecetes opilio</name>
    <name type="common">Atlantic snow crab</name>
    <name type="synonym">Cancer opilio</name>
    <dbReference type="NCBI Taxonomy" id="41210"/>
    <lineage>
        <taxon>Eukaryota</taxon>
        <taxon>Metazoa</taxon>
        <taxon>Ecdysozoa</taxon>
        <taxon>Arthropoda</taxon>
        <taxon>Crustacea</taxon>
        <taxon>Multicrustacea</taxon>
        <taxon>Malacostraca</taxon>
        <taxon>Eumalacostraca</taxon>
        <taxon>Eucarida</taxon>
        <taxon>Decapoda</taxon>
        <taxon>Pleocyemata</taxon>
        <taxon>Brachyura</taxon>
        <taxon>Eubrachyura</taxon>
        <taxon>Majoidea</taxon>
        <taxon>Majidae</taxon>
        <taxon>Chionoecetes</taxon>
    </lineage>
</organism>
<dbReference type="OrthoDB" id="5966927at2759"/>
<dbReference type="EMBL" id="JACEEZ010023494">
    <property type="protein sequence ID" value="KAG0711240.1"/>
    <property type="molecule type" value="Genomic_DNA"/>
</dbReference>
<feature type="domain" description="Ima1 N-terminal" evidence="8">
    <location>
        <begin position="35"/>
        <end position="142"/>
    </location>
</feature>
<evidence type="ECO:0000256" key="1">
    <source>
        <dbReference type="ARBA" id="ARBA00004473"/>
    </source>
</evidence>
<protein>
    <submittedName>
        <fullName evidence="9">Transmembrane protein 201</fullName>
    </submittedName>
</protein>
<dbReference type="AlphaFoldDB" id="A0A8J5CH18"/>
<dbReference type="GO" id="GO:0005637">
    <property type="term" value="C:nuclear inner membrane"/>
    <property type="evidence" value="ECO:0007669"/>
    <property type="project" value="UniProtKB-SubCell"/>
</dbReference>
<gene>
    <name evidence="9" type="primary">TMEM201</name>
    <name evidence="9" type="ORF">GWK47_002360</name>
</gene>
<dbReference type="InterPro" id="IPR040041">
    <property type="entry name" value="TMEM201"/>
</dbReference>
<evidence type="ECO:0000313" key="10">
    <source>
        <dbReference type="Proteomes" id="UP000770661"/>
    </source>
</evidence>
<evidence type="ECO:0000256" key="7">
    <source>
        <dbReference type="SAM" id="Phobius"/>
    </source>
</evidence>
<dbReference type="InterPro" id="IPR018617">
    <property type="entry name" value="Ima1_N"/>
</dbReference>
<dbReference type="Proteomes" id="UP000770661">
    <property type="component" value="Unassembled WGS sequence"/>
</dbReference>
<keyword evidence="4 7" id="KW-1133">Transmembrane helix</keyword>
<evidence type="ECO:0000256" key="4">
    <source>
        <dbReference type="ARBA" id="ARBA00022989"/>
    </source>
</evidence>
<dbReference type="PANTHER" id="PTHR28646:SF1">
    <property type="entry name" value="TRANSMEMBRANE PROTEIN 201"/>
    <property type="match status" value="1"/>
</dbReference>
<reference evidence="9" key="1">
    <citation type="submission" date="2020-07" db="EMBL/GenBank/DDBJ databases">
        <title>The High-quality genome of the commercially important snow crab, Chionoecetes opilio.</title>
        <authorList>
            <person name="Jeong J.-H."/>
            <person name="Ryu S."/>
        </authorList>
    </citation>
    <scope>NUCLEOTIDE SEQUENCE</scope>
    <source>
        <strain evidence="9">MADBK_172401_WGS</strain>
        <tissue evidence="9">Digestive gland</tissue>
    </source>
</reference>
<evidence type="ECO:0000259" key="8">
    <source>
        <dbReference type="Pfam" id="PF09779"/>
    </source>
</evidence>
<keyword evidence="5 7" id="KW-0472">Membrane</keyword>
<comment type="similarity">
    <text evidence="2">Belongs to the TMEM201 family.</text>
</comment>
<sequence>MEYDMILPAVTGASGVFAGCAVLYSKLRPHYPVKVNCWFCNKDTKVAFRLRESWYCPACQQYNGFTEDGDYNRDLPAQYCESLNVTSRKHKEGSSGNQLKLALGNGFCQTCNLNQALKVRALADYTPIHPDNYDKEIEDYRRN</sequence>
<keyword evidence="10" id="KW-1185">Reference proteome</keyword>
<name>A0A8J5CH18_CHIOP</name>
<dbReference type="GO" id="GO:0051015">
    <property type="term" value="F:actin filament binding"/>
    <property type="evidence" value="ECO:0007669"/>
    <property type="project" value="TreeGrafter"/>
</dbReference>
<evidence type="ECO:0000256" key="5">
    <source>
        <dbReference type="ARBA" id="ARBA00023136"/>
    </source>
</evidence>
<keyword evidence="6" id="KW-0539">Nucleus</keyword>